<evidence type="ECO:0000313" key="7">
    <source>
        <dbReference type="Proteomes" id="UP001447188"/>
    </source>
</evidence>
<dbReference type="PRINTS" id="PR01415">
    <property type="entry name" value="ANKYRIN"/>
</dbReference>
<feature type="repeat" description="ANK" evidence="4">
    <location>
        <begin position="860"/>
        <end position="892"/>
    </location>
</feature>
<evidence type="ECO:0000256" key="2">
    <source>
        <dbReference type="ARBA" id="ARBA00022737"/>
    </source>
</evidence>
<gene>
    <name evidence="6" type="ORF">Q9L58_009559</name>
</gene>
<feature type="repeat" description="ANK" evidence="4">
    <location>
        <begin position="950"/>
        <end position="976"/>
    </location>
</feature>
<dbReference type="Proteomes" id="UP001447188">
    <property type="component" value="Unassembled WGS sequence"/>
</dbReference>
<feature type="repeat" description="ANK" evidence="4">
    <location>
        <begin position="801"/>
        <end position="833"/>
    </location>
</feature>
<dbReference type="InterPro" id="IPR036770">
    <property type="entry name" value="Ankyrin_rpt-contain_sf"/>
</dbReference>
<protein>
    <recommendedName>
        <fullName evidence="1">protein S-acyltransferase</fullName>
        <ecNumber evidence="1">2.3.1.225</ecNumber>
    </recommendedName>
</protein>
<keyword evidence="7" id="KW-1185">Reference proteome</keyword>
<dbReference type="PROSITE" id="PS50297">
    <property type="entry name" value="ANK_REP_REGION"/>
    <property type="match status" value="11"/>
</dbReference>
<dbReference type="EC" id="2.3.1.225" evidence="1"/>
<feature type="repeat" description="ANK" evidence="4">
    <location>
        <begin position="663"/>
        <end position="695"/>
    </location>
</feature>
<dbReference type="PANTHER" id="PTHR24161:SF85">
    <property type="entry name" value="PALMITOYLTRANSFERASE HIP14"/>
    <property type="match status" value="1"/>
</dbReference>
<keyword evidence="5" id="KW-0175">Coiled coil</keyword>
<dbReference type="EMBL" id="JBBBZM010000234">
    <property type="protein sequence ID" value="KAL0631576.1"/>
    <property type="molecule type" value="Genomic_DNA"/>
</dbReference>
<feature type="repeat" description="ANK" evidence="4">
    <location>
        <begin position="529"/>
        <end position="557"/>
    </location>
</feature>
<evidence type="ECO:0000313" key="6">
    <source>
        <dbReference type="EMBL" id="KAL0631576.1"/>
    </source>
</evidence>
<dbReference type="InterPro" id="IPR002110">
    <property type="entry name" value="Ankyrin_rpt"/>
</dbReference>
<accession>A0ABR3G6Z4</accession>
<dbReference type="SMART" id="SM00248">
    <property type="entry name" value="ANK"/>
    <property type="match status" value="15"/>
</dbReference>
<dbReference type="Gene3D" id="1.25.40.20">
    <property type="entry name" value="Ankyrin repeat-containing domain"/>
    <property type="match status" value="6"/>
</dbReference>
<dbReference type="PANTHER" id="PTHR24161">
    <property type="entry name" value="ANK_REP_REGION DOMAIN-CONTAINING PROTEIN-RELATED"/>
    <property type="match status" value="1"/>
</dbReference>
<reference evidence="6 7" key="1">
    <citation type="submission" date="2024-02" db="EMBL/GenBank/DDBJ databases">
        <title>Discinaceae phylogenomics.</title>
        <authorList>
            <person name="Dirks A.C."/>
            <person name="James T.Y."/>
        </authorList>
    </citation>
    <scope>NUCLEOTIDE SEQUENCE [LARGE SCALE GENOMIC DNA]</scope>
    <source>
        <strain evidence="6 7">ACD0624</strain>
    </source>
</reference>
<feature type="repeat" description="ANK" evidence="4">
    <location>
        <begin position="627"/>
        <end position="659"/>
    </location>
</feature>
<feature type="repeat" description="ANK" evidence="4">
    <location>
        <begin position="766"/>
        <end position="798"/>
    </location>
</feature>
<evidence type="ECO:0000256" key="3">
    <source>
        <dbReference type="ARBA" id="ARBA00023043"/>
    </source>
</evidence>
<dbReference type="PROSITE" id="PS50088">
    <property type="entry name" value="ANK_REPEAT"/>
    <property type="match status" value="13"/>
</dbReference>
<evidence type="ECO:0000256" key="5">
    <source>
        <dbReference type="SAM" id="Coils"/>
    </source>
</evidence>
<organism evidence="6 7">
    <name type="scientific">Discina gigas</name>
    <dbReference type="NCBI Taxonomy" id="1032678"/>
    <lineage>
        <taxon>Eukaryota</taxon>
        <taxon>Fungi</taxon>
        <taxon>Dikarya</taxon>
        <taxon>Ascomycota</taxon>
        <taxon>Pezizomycotina</taxon>
        <taxon>Pezizomycetes</taxon>
        <taxon>Pezizales</taxon>
        <taxon>Discinaceae</taxon>
        <taxon>Discina</taxon>
    </lineage>
</organism>
<keyword evidence="2" id="KW-0677">Repeat</keyword>
<name>A0ABR3G6Z4_9PEZI</name>
<dbReference type="Pfam" id="PF12796">
    <property type="entry name" value="Ank_2"/>
    <property type="match status" value="5"/>
</dbReference>
<evidence type="ECO:0000256" key="1">
    <source>
        <dbReference type="ARBA" id="ARBA00012210"/>
    </source>
</evidence>
<dbReference type="SUPFAM" id="SSF48403">
    <property type="entry name" value="Ankyrin repeat"/>
    <property type="match status" value="2"/>
</dbReference>
<feature type="repeat" description="ANK" evidence="4">
    <location>
        <begin position="830"/>
        <end position="862"/>
    </location>
</feature>
<feature type="repeat" description="ANK" evidence="4">
    <location>
        <begin position="920"/>
        <end position="952"/>
    </location>
</feature>
<proteinExistence type="predicted"/>
<feature type="repeat" description="ANK" evidence="4">
    <location>
        <begin position="591"/>
        <end position="623"/>
    </location>
</feature>
<keyword evidence="3 4" id="KW-0040">ANK repeat</keyword>
<sequence>MSFGFGVGDFLAAAELAWNLYRYCYVVARGAPQEFQLLLQEITSLSQSIQLLQEEVKDPNSTLVRSGQARIDMVKEMMARVVVTLKELEKHAKKYEKLGDNSRAKRKQIWDKFKWSVDATNLDSLRNKRIESSTMRLERRFSQIGEFIQKAEGSPTISGISGAFKTPLLSAELMKNAEIGHRRWSSIGVDEWIQAGRWWLLKSQSAFFTRSANQMVSRQGYANLIKASWILIDVIARHPQLNLLDATIRYDAELLADAIRTDLERIDFSKVPKPSFDDIRACDLGIWVTQAKGPSLQPGKGMQNFEDGYSWETDDENVLFQRFARYQSNDFGTPTPCVILFVAHKADQAAHIILRDQSWITLATFIVGKISSRPDGNYVYIGDQKIEFSTFQEAQYMATITEAVEEYIFHCNRSKDAYDTLQALTLLVALRNSYQELVEILVGDEPGLQPISSSPQTDPPASLWEATRQLARRLTHDARDSNELQRARGYTSLFFWVAHEGHTTVARLLLERKGIKVASEQEVPEWISLHEAASNGRIKIVGFILSENGADIHAEDHHGRTAFELAACSGHIELVKELLSRGAVYRETYFRSVTTLQHVAAMGYKEILQLMIDTGADVNAPAAKHADGCTALQAAARAGNEAVVERLLRAGAEVNAPGAKYGNGCTALQAAARGGHGAVVEILLQAGANVNTAAEDNGGRTALQAAVKGGHGALVERLIGAGADVNAPGAQYGNGNTELQRAFQMDVDKKAVQEIFDNLASKTWIPSRTALQVAVGEGHKALAERLREAGADVNVEVKWVPSCTALRMAAQGGHKALVEIFLKAGADVHADDYALRLAAKAGHAAVVEILLEAGANIHANNDYALRLAAKAGHAAVVEILLEAGANVHARNDYALRLAATAGHAAVVEILLKAGADVHADHDGALVAAAEAGQATVVEILLKAGADVHADDDSALVAAAKAGHATVIEVLLKAGANGLEKTDWYENFCEVDGGSCYDSGSEEDFVVSVGKVRRL</sequence>
<feature type="coiled-coil region" evidence="5">
    <location>
        <begin position="35"/>
        <end position="105"/>
    </location>
</feature>
<feature type="repeat" description="ANK" evidence="4">
    <location>
        <begin position="890"/>
        <end position="922"/>
    </location>
</feature>
<evidence type="ECO:0000256" key="4">
    <source>
        <dbReference type="PROSITE-ProRule" id="PRU00023"/>
    </source>
</evidence>
<comment type="caution">
    <text evidence="6">The sequence shown here is derived from an EMBL/GenBank/DDBJ whole genome shotgun (WGS) entry which is preliminary data.</text>
</comment>
<feature type="repeat" description="ANK" evidence="4">
    <location>
        <begin position="698"/>
        <end position="730"/>
    </location>
</feature>
<feature type="repeat" description="ANK" evidence="4">
    <location>
        <begin position="558"/>
        <end position="583"/>
    </location>
</feature>